<comment type="caution">
    <text evidence="5">The sequence shown here is derived from an EMBL/GenBank/DDBJ whole genome shotgun (WGS) entry which is preliminary data.</text>
</comment>
<dbReference type="GO" id="GO:0043200">
    <property type="term" value="P:response to amino acid"/>
    <property type="evidence" value="ECO:0007669"/>
    <property type="project" value="TreeGrafter"/>
</dbReference>
<organism evidence="5 6">
    <name type="scientific">Halococcus salifodinae DSM 8989</name>
    <dbReference type="NCBI Taxonomy" id="1227456"/>
    <lineage>
        <taxon>Archaea</taxon>
        <taxon>Methanobacteriati</taxon>
        <taxon>Methanobacteriota</taxon>
        <taxon>Stenosarchaea group</taxon>
        <taxon>Halobacteria</taxon>
        <taxon>Halobacteriales</taxon>
        <taxon>Halococcaceae</taxon>
        <taxon>Halococcus</taxon>
    </lineage>
</organism>
<evidence type="ECO:0000313" key="6">
    <source>
        <dbReference type="Proteomes" id="UP000011625"/>
    </source>
</evidence>
<dbReference type="PANTHER" id="PTHR30154:SF34">
    <property type="entry name" value="TRANSCRIPTIONAL REGULATOR AZLB"/>
    <property type="match status" value="1"/>
</dbReference>
<dbReference type="InterPro" id="IPR036388">
    <property type="entry name" value="WH-like_DNA-bd_sf"/>
</dbReference>
<evidence type="ECO:0000256" key="1">
    <source>
        <dbReference type="ARBA" id="ARBA00023015"/>
    </source>
</evidence>
<gene>
    <name evidence="5" type="ORF">C450_19771</name>
</gene>
<accession>M0MS12</accession>
<keyword evidence="6" id="KW-1185">Reference proteome</keyword>
<dbReference type="PROSITE" id="PS50956">
    <property type="entry name" value="HTH_ASNC_2"/>
    <property type="match status" value="1"/>
</dbReference>
<dbReference type="PANTHER" id="PTHR30154">
    <property type="entry name" value="LEUCINE-RESPONSIVE REGULATORY PROTEIN"/>
    <property type="match status" value="1"/>
</dbReference>
<evidence type="ECO:0000259" key="4">
    <source>
        <dbReference type="PROSITE" id="PS50956"/>
    </source>
</evidence>
<dbReference type="InterPro" id="IPR011008">
    <property type="entry name" value="Dimeric_a/b-barrel"/>
</dbReference>
<evidence type="ECO:0000313" key="5">
    <source>
        <dbReference type="EMBL" id="EMA48416.1"/>
    </source>
</evidence>
<keyword evidence="1" id="KW-0805">Transcription regulation</keyword>
<dbReference type="PATRIC" id="fig|1227456.3.peg.4001"/>
<proteinExistence type="predicted"/>
<keyword evidence="3" id="KW-0804">Transcription</keyword>
<name>M0MS12_9EURY</name>
<keyword evidence="2" id="KW-0238">DNA-binding</keyword>
<reference evidence="5 6" key="1">
    <citation type="journal article" date="2014" name="PLoS Genet.">
        <title>Phylogenetically driven sequencing of extremely halophilic archaea reveals strategies for static and dynamic osmo-response.</title>
        <authorList>
            <person name="Becker E.A."/>
            <person name="Seitzer P.M."/>
            <person name="Tritt A."/>
            <person name="Larsen D."/>
            <person name="Krusor M."/>
            <person name="Yao A.I."/>
            <person name="Wu D."/>
            <person name="Madern D."/>
            <person name="Eisen J.A."/>
            <person name="Darling A.E."/>
            <person name="Facciotti M.T."/>
        </authorList>
    </citation>
    <scope>NUCLEOTIDE SEQUENCE [LARGE SCALE GENOMIC DNA]</scope>
    <source>
        <strain evidence="5 6">DSM 8989</strain>
    </source>
</reference>
<dbReference type="Pfam" id="PF01037">
    <property type="entry name" value="AsnC_trans_reg"/>
    <property type="match status" value="1"/>
</dbReference>
<dbReference type="Gene3D" id="1.10.10.10">
    <property type="entry name" value="Winged helix-like DNA-binding domain superfamily/Winged helix DNA-binding domain"/>
    <property type="match status" value="1"/>
</dbReference>
<dbReference type="GO" id="GO:0043565">
    <property type="term" value="F:sequence-specific DNA binding"/>
    <property type="evidence" value="ECO:0007669"/>
    <property type="project" value="InterPro"/>
</dbReference>
<evidence type="ECO:0000256" key="2">
    <source>
        <dbReference type="ARBA" id="ARBA00023125"/>
    </source>
</evidence>
<dbReference type="SUPFAM" id="SSF46785">
    <property type="entry name" value="Winged helix' DNA-binding domain"/>
    <property type="match status" value="1"/>
</dbReference>
<evidence type="ECO:0000256" key="3">
    <source>
        <dbReference type="ARBA" id="ARBA00023163"/>
    </source>
</evidence>
<dbReference type="InterPro" id="IPR000485">
    <property type="entry name" value="AsnC-type_HTH_dom"/>
</dbReference>
<feature type="domain" description="HTH asnC-type" evidence="4">
    <location>
        <begin position="29"/>
        <end position="67"/>
    </location>
</feature>
<dbReference type="InterPro" id="IPR036390">
    <property type="entry name" value="WH_DNA-bd_sf"/>
</dbReference>
<dbReference type="SMART" id="SM00344">
    <property type="entry name" value="HTH_ASNC"/>
    <property type="match status" value="1"/>
</dbReference>
<sequence length="152" mass="17397">MNNTNLRNIDIQLLNALSREQWGGLSTFAETLGVPVSTIQDRVQHLENTGVITGYIPRLNYEAFGFDVTAIFELCVAVNALTEITSRLREKQRLMTIYRVTGDYDFVAVGRYESPTEMNEQVHAFVTNPDIKRTNANVVFETIREFEPMKFE</sequence>
<dbReference type="InterPro" id="IPR019887">
    <property type="entry name" value="Tscrpt_reg_AsnC/Lrp_C"/>
</dbReference>
<dbReference type="InterPro" id="IPR019888">
    <property type="entry name" value="Tscrpt_reg_AsnC-like"/>
</dbReference>
<dbReference type="EMBL" id="AOME01000092">
    <property type="protein sequence ID" value="EMA48416.1"/>
    <property type="molecule type" value="Genomic_DNA"/>
</dbReference>
<dbReference type="SUPFAM" id="SSF54909">
    <property type="entry name" value="Dimeric alpha+beta barrel"/>
    <property type="match status" value="1"/>
</dbReference>
<dbReference type="AlphaFoldDB" id="M0MS12"/>
<protein>
    <submittedName>
        <fullName evidence="5">Transcription regulator AsnC-type-like protein</fullName>
    </submittedName>
</protein>
<dbReference type="Proteomes" id="UP000011625">
    <property type="component" value="Unassembled WGS sequence"/>
</dbReference>
<dbReference type="STRING" id="1227456.C450_19771"/>
<dbReference type="GO" id="GO:0005829">
    <property type="term" value="C:cytosol"/>
    <property type="evidence" value="ECO:0007669"/>
    <property type="project" value="TreeGrafter"/>
</dbReference>
<dbReference type="Gene3D" id="3.30.70.920">
    <property type="match status" value="1"/>
</dbReference>